<evidence type="ECO:0000313" key="3">
    <source>
        <dbReference type="Proteomes" id="UP000054988"/>
    </source>
</evidence>
<sequence>MTKLHNNLQLQNFMFINCWYSSDAPKCPGGGGLFLDAENDPNTPDISIEINKKECDWVVVTQNGPNKWCLIGLVAVKGLPCLTTEEWKELGSEVHVSSNDLAEKRLPLHTMTKEQIEQAFNLGLIWLQVFSLQCISYPEEIQRQTVDKVTQKQLKEII</sequence>
<reference evidence="2 3" key="1">
    <citation type="submission" date="2015-12" db="EMBL/GenBank/DDBJ databases">
        <title>Draft genome sequence of Moniliophthora roreri, the causal agent of frosty pod rot of cacao.</title>
        <authorList>
            <person name="Aime M.C."/>
            <person name="Diaz-Valderrama J.R."/>
            <person name="Kijpornyongpan T."/>
            <person name="Phillips-Mora W."/>
        </authorList>
    </citation>
    <scope>NUCLEOTIDE SEQUENCE [LARGE SCALE GENOMIC DNA]</scope>
    <source>
        <strain evidence="2 3">MCA 2952</strain>
    </source>
</reference>
<proteinExistence type="predicted"/>
<dbReference type="Proteomes" id="UP000054988">
    <property type="component" value="Unassembled WGS sequence"/>
</dbReference>
<protein>
    <recommendedName>
        <fullName evidence="1">DUF6697 domain-containing protein</fullName>
    </recommendedName>
</protein>
<gene>
    <name evidence="2" type="ORF">WG66_1501</name>
</gene>
<evidence type="ECO:0000313" key="2">
    <source>
        <dbReference type="EMBL" id="KTB45935.1"/>
    </source>
</evidence>
<dbReference type="InterPro" id="IPR046520">
    <property type="entry name" value="DUF6697"/>
</dbReference>
<comment type="caution">
    <text evidence="2">The sequence shown here is derived from an EMBL/GenBank/DDBJ whole genome shotgun (WGS) entry which is preliminary data.</text>
</comment>
<dbReference type="Pfam" id="PF20411">
    <property type="entry name" value="DUF6697"/>
    <property type="match status" value="1"/>
</dbReference>
<feature type="domain" description="DUF6697" evidence="1">
    <location>
        <begin position="5"/>
        <end position="147"/>
    </location>
</feature>
<organism evidence="2 3">
    <name type="scientific">Moniliophthora roreri</name>
    <name type="common">Frosty pod rot fungus</name>
    <name type="synonym">Monilia roreri</name>
    <dbReference type="NCBI Taxonomy" id="221103"/>
    <lineage>
        <taxon>Eukaryota</taxon>
        <taxon>Fungi</taxon>
        <taxon>Dikarya</taxon>
        <taxon>Basidiomycota</taxon>
        <taxon>Agaricomycotina</taxon>
        <taxon>Agaricomycetes</taxon>
        <taxon>Agaricomycetidae</taxon>
        <taxon>Agaricales</taxon>
        <taxon>Marasmiineae</taxon>
        <taxon>Marasmiaceae</taxon>
        <taxon>Moniliophthora</taxon>
    </lineage>
</organism>
<dbReference type="EMBL" id="LATX01000557">
    <property type="protein sequence ID" value="KTB45935.1"/>
    <property type="molecule type" value="Genomic_DNA"/>
</dbReference>
<name>A0A0W0GBK7_MONRR</name>
<dbReference type="AlphaFoldDB" id="A0A0W0GBK7"/>
<evidence type="ECO:0000259" key="1">
    <source>
        <dbReference type="Pfam" id="PF20411"/>
    </source>
</evidence>
<accession>A0A0W0GBK7</accession>